<dbReference type="HOGENOM" id="CLU_031864_5_3_12"/>
<evidence type="ECO:0000256" key="4">
    <source>
        <dbReference type="ARBA" id="ARBA00023002"/>
    </source>
</evidence>
<dbReference type="RefSeq" id="WP_002677118.1">
    <property type="nucleotide sequence ID" value="NZ_CM001795.1"/>
</dbReference>
<feature type="domain" description="FAD/NAD(P)-binding" evidence="9">
    <location>
        <begin position="5"/>
        <end position="295"/>
    </location>
</feature>
<dbReference type="PATRIC" id="fig|999432.5.peg.2222"/>
<evidence type="ECO:0000256" key="8">
    <source>
        <dbReference type="RuleBase" id="RU003881"/>
    </source>
</evidence>
<comment type="subunit">
    <text evidence="7">Homodimer.</text>
</comment>
<protein>
    <recommendedName>
        <fullName evidence="7">Thioredoxin reductase</fullName>
        <ecNumber evidence="7">1.8.1.9</ecNumber>
    </recommendedName>
</protein>
<keyword evidence="4 7" id="KW-0560">Oxidoreductase</keyword>
<dbReference type="PROSITE" id="PS00573">
    <property type="entry name" value="PYRIDINE_REDOX_2"/>
    <property type="match status" value="1"/>
</dbReference>
<gene>
    <name evidence="10" type="ORF">HMPREF9726_02140</name>
</gene>
<comment type="similarity">
    <text evidence="1 7">Belongs to the class-II pyridine nucleotide-disulfide oxidoreductase family.</text>
</comment>
<dbReference type="InterPro" id="IPR023753">
    <property type="entry name" value="FAD/NAD-binding_dom"/>
</dbReference>
<name>A0A0E2E179_TREDN</name>
<dbReference type="InterPro" id="IPR050097">
    <property type="entry name" value="Ferredoxin-NADP_redctase_2"/>
</dbReference>
<dbReference type="Proteomes" id="UP000011705">
    <property type="component" value="Chromosome"/>
</dbReference>
<dbReference type="PRINTS" id="PR00469">
    <property type="entry name" value="PNDRDTASEII"/>
</dbReference>
<evidence type="ECO:0000313" key="10">
    <source>
        <dbReference type="EMBL" id="EMB30455.1"/>
    </source>
</evidence>
<evidence type="ECO:0000259" key="9">
    <source>
        <dbReference type="Pfam" id="PF07992"/>
    </source>
</evidence>
<keyword evidence="6 7" id="KW-0676">Redox-active center</keyword>
<organism evidence="10">
    <name type="scientific">Treponema denticola H-22</name>
    <dbReference type="NCBI Taxonomy" id="999432"/>
    <lineage>
        <taxon>Bacteria</taxon>
        <taxon>Pseudomonadati</taxon>
        <taxon>Spirochaetota</taxon>
        <taxon>Spirochaetia</taxon>
        <taxon>Spirochaetales</taxon>
        <taxon>Treponemataceae</taxon>
        <taxon>Treponema</taxon>
    </lineage>
</organism>
<accession>A0A0E2E179</accession>
<sequence length="317" mass="34201">MSEKYDLVIIGGGPGGMAAGIYAARSKLKTVILEEKPNQGGQCYITEEIENYPGFPESSGPALTEAFKKHAEKFGVEFKRARAEKIELVPNSPTRIVHGSDGVKYECLAVVVATGASARELGCKGEKEHWGKGVSYCATCDGAFFEECEIVVIGGGDSAVEEAMYLTKFADKVTIIHRRDELRAAKSIQEKAFANPKMAFKWNAVVEEVCGDGLVDSVILKDTKTGETSKFDTEGVFVFIGHNPQTAFIQGLVNLDENGYILTNGKMETNVPGIYGVGDVIQKESRQVVTAAADGALAGIWAGHYIDDIKAKMAMKK</sequence>
<dbReference type="InterPro" id="IPR036188">
    <property type="entry name" value="FAD/NAD-bd_sf"/>
</dbReference>
<dbReference type="AlphaFoldDB" id="A0A0E2E179"/>
<dbReference type="EC" id="1.8.1.9" evidence="7"/>
<comment type="catalytic activity">
    <reaction evidence="7">
        <text>[thioredoxin]-dithiol + NADP(+) = [thioredoxin]-disulfide + NADPH + H(+)</text>
        <dbReference type="Rhea" id="RHEA:20345"/>
        <dbReference type="Rhea" id="RHEA-COMP:10698"/>
        <dbReference type="Rhea" id="RHEA-COMP:10700"/>
        <dbReference type="ChEBI" id="CHEBI:15378"/>
        <dbReference type="ChEBI" id="CHEBI:29950"/>
        <dbReference type="ChEBI" id="CHEBI:50058"/>
        <dbReference type="ChEBI" id="CHEBI:57783"/>
        <dbReference type="ChEBI" id="CHEBI:58349"/>
        <dbReference type="EC" id="1.8.1.9"/>
    </reaction>
</comment>
<comment type="cofactor">
    <cofactor evidence="8">
        <name>FAD</name>
        <dbReference type="ChEBI" id="CHEBI:57692"/>
    </cofactor>
    <text evidence="8">Binds 1 FAD per subunit.</text>
</comment>
<evidence type="ECO:0000256" key="1">
    <source>
        <dbReference type="ARBA" id="ARBA00009333"/>
    </source>
</evidence>
<dbReference type="Pfam" id="PF07992">
    <property type="entry name" value="Pyr_redox_2"/>
    <property type="match status" value="1"/>
</dbReference>
<proteinExistence type="inferred from homology"/>
<keyword evidence="2 7" id="KW-0285">Flavoprotein</keyword>
<keyword evidence="8" id="KW-0521">NADP</keyword>
<comment type="caution">
    <text evidence="10">The sequence shown here is derived from an EMBL/GenBank/DDBJ whole genome shotgun (WGS) entry which is preliminary data.</text>
</comment>
<dbReference type="GO" id="GO:0019430">
    <property type="term" value="P:removal of superoxide radicals"/>
    <property type="evidence" value="ECO:0007669"/>
    <property type="project" value="UniProtKB-UniRule"/>
</dbReference>
<reference evidence="10" key="1">
    <citation type="submission" date="2012-01" db="EMBL/GenBank/DDBJ databases">
        <title>The Genome Sequence of Treponema denticola H-22.</title>
        <authorList>
            <consortium name="The Broad Institute Genome Sequencing Platform"/>
            <person name="Earl A."/>
            <person name="Ward D."/>
            <person name="Feldgarden M."/>
            <person name="Gevers D."/>
            <person name="Blanton J.M."/>
            <person name="Fenno C.J."/>
            <person name="Baranova O.V."/>
            <person name="Mathney J."/>
            <person name="Dewhirst F.E."/>
            <person name="Izard J."/>
            <person name="Young S.K."/>
            <person name="Zeng Q."/>
            <person name="Gargeya S."/>
            <person name="Fitzgerald M."/>
            <person name="Haas B."/>
            <person name="Abouelleil A."/>
            <person name="Alvarado L."/>
            <person name="Arachchi H.M."/>
            <person name="Berlin A."/>
            <person name="Chapman S.B."/>
            <person name="Gearin G."/>
            <person name="Goldberg J."/>
            <person name="Griggs A."/>
            <person name="Gujja S."/>
            <person name="Hansen M."/>
            <person name="Heiman D."/>
            <person name="Howarth C."/>
            <person name="Larimer J."/>
            <person name="Lui A."/>
            <person name="MacDonald P.J.P."/>
            <person name="McCowen C."/>
            <person name="Montmayeur A."/>
            <person name="Murphy C."/>
            <person name="Neiman D."/>
            <person name="Pearson M."/>
            <person name="Priest M."/>
            <person name="Roberts A."/>
            <person name="Saif S."/>
            <person name="Shea T."/>
            <person name="Sisk P."/>
            <person name="Stolte C."/>
            <person name="Sykes S."/>
            <person name="Wortman J."/>
            <person name="Nusbaum C."/>
            <person name="Birren B."/>
        </authorList>
    </citation>
    <scope>NUCLEOTIDE SEQUENCE [LARGE SCALE GENOMIC DNA]</scope>
    <source>
        <strain evidence="10">H-22</strain>
    </source>
</reference>
<evidence type="ECO:0000256" key="2">
    <source>
        <dbReference type="ARBA" id="ARBA00022630"/>
    </source>
</evidence>
<evidence type="ECO:0000256" key="3">
    <source>
        <dbReference type="ARBA" id="ARBA00022827"/>
    </source>
</evidence>
<dbReference type="InterPro" id="IPR008255">
    <property type="entry name" value="Pyr_nucl-diS_OxRdtase_2_AS"/>
</dbReference>
<evidence type="ECO:0000256" key="6">
    <source>
        <dbReference type="ARBA" id="ARBA00023284"/>
    </source>
</evidence>
<dbReference type="GO" id="GO:0005737">
    <property type="term" value="C:cytoplasm"/>
    <property type="evidence" value="ECO:0007669"/>
    <property type="project" value="InterPro"/>
</dbReference>
<dbReference type="EMBL" id="AGDV01000021">
    <property type="protein sequence ID" value="EMB30455.1"/>
    <property type="molecule type" value="Genomic_DNA"/>
</dbReference>
<dbReference type="PANTHER" id="PTHR48105">
    <property type="entry name" value="THIOREDOXIN REDUCTASE 1-RELATED-RELATED"/>
    <property type="match status" value="1"/>
</dbReference>
<dbReference type="PRINTS" id="PR00368">
    <property type="entry name" value="FADPNR"/>
</dbReference>
<keyword evidence="5" id="KW-1015">Disulfide bond</keyword>
<dbReference type="GO" id="GO:0004791">
    <property type="term" value="F:thioredoxin-disulfide reductase (NADPH) activity"/>
    <property type="evidence" value="ECO:0007669"/>
    <property type="project" value="UniProtKB-UniRule"/>
</dbReference>
<evidence type="ECO:0000256" key="7">
    <source>
        <dbReference type="RuleBase" id="RU003880"/>
    </source>
</evidence>
<dbReference type="Gene3D" id="3.50.50.60">
    <property type="entry name" value="FAD/NAD(P)-binding domain"/>
    <property type="match status" value="2"/>
</dbReference>
<dbReference type="NCBIfam" id="TIGR01292">
    <property type="entry name" value="TRX_reduct"/>
    <property type="match status" value="1"/>
</dbReference>
<evidence type="ECO:0000256" key="5">
    <source>
        <dbReference type="ARBA" id="ARBA00023157"/>
    </source>
</evidence>
<keyword evidence="3 7" id="KW-0274">FAD</keyword>
<dbReference type="SUPFAM" id="SSF51905">
    <property type="entry name" value="FAD/NAD(P)-binding domain"/>
    <property type="match status" value="1"/>
</dbReference>
<dbReference type="InterPro" id="IPR005982">
    <property type="entry name" value="Thioredox_Rdtase"/>
</dbReference>